<evidence type="ECO:0000313" key="7">
    <source>
        <dbReference type="EMBL" id="MFD0834257.1"/>
    </source>
</evidence>
<dbReference type="Gene3D" id="3.90.550.10">
    <property type="entry name" value="Spore Coat Polysaccharide Biosynthesis Protein SpsA, Chain A"/>
    <property type="match status" value="1"/>
</dbReference>
<dbReference type="SUPFAM" id="SSF53448">
    <property type="entry name" value="Nucleotide-diphospho-sugar transferases"/>
    <property type="match status" value="1"/>
</dbReference>
<keyword evidence="5" id="KW-0472">Membrane</keyword>
<accession>A0ABW3BNM8</accession>
<protein>
    <submittedName>
        <fullName evidence="7">TIGR04283 family arsenosugar biosynthesis glycosyltransferase</fullName>
    </submittedName>
</protein>
<dbReference type="EMBL" id="JBHTIB010000002">
    <property type="protein sequence ID" value="MFD0834257.1"/>
    <property type="molecule type" value="Genomic_DNA"/>
</dbReference>
<evidence type="ECO:0000256" key="3">
    <source>
        <dbReference type="ARBA" id="ARBA00022676"/>
    </source>
</evidence>
<evidence type="ECO:0000256" key="4">
    <source>
        <dbReference type="ARBA" id="ARBA00022679"/>
    </source>
</evidence>
<dbReference type="InterPro" id="IPR001173">
    <property type="entry name" value="Glyco_trans_2-like"/>
</dbReference>
<feature type="domain" description="Glycosyltransferase 2-like" evidence="6">
    <location>
        <begin position="5"/>
        <end position="130"/>
    </location>
</feature>
<dbReference type="Proteomes" id="UP001597011">
    <property type="component" value="Unassembled WGS sequence"/>
</dbReference>
<keyword evidence="3" id="KW-0328">Glycosyltransferase</keyword>
<dbReference type="InterPro" id="IPR026461">
    <property type="entry name" value="Trfase_2_rSAM/seldom_assoc"/>
</dbReference>
<sequence>MNNISIIIPILNEADTIETLLTHLLKNSSQELISEIIVVDGGSNDGSLDIVSTFVSGRVQSRPIKNISTSLEETQIICVNSEKGRAKQMNVGAKQASGNILYFLHADSIPPKDFDQAIIDEIKKGNQAGCFKMEFNSHHWWLKITGWLTQFNWRVCRGGDQSLFITKKLFQKIGGFNESYMVYEDNILINALYNRNQFVVIKKTLKTSARLYQKHSIWKLQYHFIIIHLKNWFGASAEELYIYYLKHIT</sequence>
<evidence type="ECO:0000256" key="2">
    <source>
        <dbReference type="ARBA" id="ARBA00022475"/>
    </source>
</evidence>
<dbReference type="Pfam" id="PF00535">
    <property type="entry name" value="Glycos_transf_2"/>
    <property type="match status" value="1"/>
</dbReference>
<evidence type="ECO:0000256" key="5">
    <source>
        <dbReference type="ARBA" id="ARBA00023136"/>
    </source>
</evidence>
<evidence type="ECO:0000259" key="6">
    <source>
        <dbReference type="Pfam" id="PF00535"/>
    </source>
</evidence>
<dbReference type="NCBIfam" id="TIGR04283">
    <property type="entry name" value="glyco_like_mftF"/>
    <property type="match status" value="1"/>
</dbReference>
<comment type="subcellular location">
    <subcellularLocation>
        <location evidence="1">Cell membrane</location>
    </subcellularLocation>
</comment>
<organism evidence="7 8">
    <name type="scientific">Mariniflexile aquimaris</name>
    <dbReference type="NCBI Taxonomy" id="881009"/>
    <lineage>
        <taxon>Bacteria</taxon>
        <taxon>Pseudomonadati</taxon>
        <taxon>Bacteroidota</taxon>
        <taxon>Flavobacteriia</taxon>
        <taxon>Flavobacteriales</taxon>
        <taxon>Flavobacteriaceae</taxon>
        <taxon>Mariniflexile</taxon>
    </lineage>
</organism>
<evidence type="ECO:0000313" key="8">
    <source>
        <dbReference type="Proteomes" id="UP001597011"/>
    </source>
</evidence>
<dbReference type="PANTHER" id="PTHR43646">
    <property type="entry name" value="GLYCOSYLTRANSFERASE"/>
    <property type="match status" value="1"/>
</dbReference>
<keyword evidence="2" id="KW-1003">Cell membrane</keyword>
<proteinExistence type="predicted"/>
<comment type="caution">
    <text evidence="7">The sequence shown here is derived from an EMBL/GenBank/DDBJ whole genome shotgun (WGS) entry which is preliminary data.</text>
</comment>
<dbReference type="CDD" id="cd02522">
    <property type="entry name" value="GT_2_like_a"/>
    <property type="match status" value="1"/>
</dbReference>
<dbReference type="PANTHER" id="PTHR43646:SF2">
    <property type="entry name" value="GLYCOSYLTRANSFERASE 2-LIKE DOMAIN-CONTAINING PROTEIN"/>
    <property type="match status" value="1"/>
</dbReference>
<keyword evidence="8" id="KW-1185">Reference proteome</keyword>
<dbReference type="InterPro" id="IPR029044">
    <property type="entry name" value="Nucleotide-diphossugar_trans"/>
</dbReference>
<evidence type="ECO:0000256" key="1">
    <source>
        <dbReference type="ARBA" id="ARBA00004236"/>
    </source>
</evidence>
<keyword evidence="4" id="KW-0808">Transferase</keyword>
<gene>
    <name evidence="7" type="ORF">ACFQ0I_00660</name>
</gene>
<dbReference type="RefSeq" id="WP_379938437.1">
    <property type="nucleotide sequence ID" value="NZ_JBHTIB010000002.1"/>
</dbReference>
<reference evidence="8" key="1">
    <citation type="journal article" date="2019" name="Int. J. Syst. Evol. Microbiol.">
        <title>The Global Catalogue of Microorganisms (GCM) 10K type strain sequencing project: providing services to taxonomists for standard genome sequencing and annotation.</title>
        <authorList>
            <consortium name="The Broad Institute Genomics Platform"/>
            <consortium name="The Broad Institute Genome Sequencing Center for Infectious Disease"/>
            <person name="Wu L."/>
            <person name="Ma J."/>
        </authorList>
    </citation>
    <scope>NUCLEOTIDE SEQUENCE [LARGE SCALE GENOMIC DNA]</scope>
    <source>
        <strain evidence="8">CCUG 60529</strain>
    </source>
</reference>
<name>A0ABW3BNM8_9FLAO</name>